<protein>
    <submittedName>
        <fullName evidence="5">WD40 repeat protein</fullName>
    </submittedName>
</protein>
<dbReference type="InterPro" id="IPR011047">
    <property type="entry name" value="Quinoprotein_ADH-like_sf"/>
</dbReference>
<keyword evidence="1 3" id="KW-0853">WD repeat</keyword>
<reference evidence="5 6" key="1">
    <citation type="submission" date="2019-07" db="EMBL/GenBank/DDBJ databases">
        <title>Genomic Encyclopedia of Type Strains, Phase IV (KMG-IV): sequencing the most valuable type-strain genomes for metagenomic binning, comparative biology and taxonomic classification.</title>
        <authorList>
            <person name="Goeker M."/>
        </authorList>
    </citation>
    <scope>NUCLEOTIDE SEQUENCE [LARGE SCALE GENOMIC DNA]</scope>
    <source>
        <strain evidence="5 6">DSM 44831</strain>
    </source>
</reference>
<dbReference type="PROSITE" id="PS50294">
    <property type="entry name" value="WD_REPEATS_REGION"/>
    <property type="match status" value="7"/>
</dbReference>
<keyword evidence="4" id="KW-0472">Membrane</keyword>
<dbReference type="Pfam" id="PF00400">
    <property type="entry name" value="WD40"/>
    <property type="match status" value="13"/>
</dbReference>
<name>A0ABQ6YJZ0_9NOCA</name>
<comment type="caution">
    <text evidence="5">The sequence shown here is derived from an EMBL/GenBank/DDBJ whole genome shotgun (WGS) entry which is preliminary data.</text>
</comment>
<feature type="repeat" description="WD" evidence="3">
    <location>
        <begin position="1163"/>
        <end position="1195"/>
    </location>
</feature>
<dbReference type="CDD" id="cd00200">
    <property type="entry name" value="WD40"/>
    <property type="match status" value="3"/>
</dbReference>
<gene>
    <name evidence="5" type="ORF">FNL39_106416</name>
</gene>
<dbReference type="SUPFAM" id="SSF69322">
    <property type="entry name" value="Tricorn protease domain 2"/>
    <property type="match status" value="1"/>
</dbReference>
<feature type="repeat" description="WD" evidence="3">
    <location>
        <begin position="1206"/>
        <end position="1238"/>
    </location>
</feature>
<feature type="repeat" description="WD" evidence="3">
    <location>
        <begin position="488"/>
        <end position="520"/>
    </location>
</feature>
<sequence>MWIRRLADPLAIDDGPDFSAALALAGFAQALTGAREIDSAAASFDTHAVRAGLRSVGLQAINHDLLTRTGPASTGQRLAELIQRLKAAAEGPATGFAVLTALELASRRPRTRRTTTVPVLLLVGRDGTEAEVATLRLSMLDAGLSGLHPDPAVMSFAQVDDDFLDGLERAWGTTDLAVRGACVVWSISTTTGPANHLTGHSATAAAAVALDDLDPRRRWVRTLHLRRLRLHSLDERCAVTAGLDDTQLTEVAGYPQKVAAAAAHRPELRVVVAEKFRTEAADAAPHGFARRVTGAADLAAAIEQTRSAINPRTIVAVLLVLALAVNVGIAAALHVRNDRMRLEQDTANRLTTDVRQILQGTRAGGVERAVQLMLAAEAIRHHDDPGALSDTLIGLRGVVTAEPTGIRTVTASRDGTRIAFATATGIRIRDSGGADIWIDLHGGQPAAAVAFDPAGGVLASAHSDGALLLWNSRDGKLLREIRTVPSHSLSFDDEGRRLASGGADGTVTVWNVADGSVAVTGIRPHEGIVSGVAFEPGGRRIVSAGYDGAVWRTDVDNRLPIRLAPGGRLKIDGLAVSADGRHIAVGSEGQSVLIWDVSGPEPKGRRLHGHHGPVFVVQFDAATNSVVSGGWDGTIRRWDVESGASLGDPLVGHGGAIRGVTMAASRVISGGDDGTLRQWDIGAQAPSGTEIHPVDRTFADVAFSHDGTLTAAGGWDGRVALWRTNDLQPVRPTTALAHIGQVTAVAFGADDKLIVSGGVDGDIRLWNSATGDSVGVLASTGSAVRAVEFDATGGVIASAHDDGTVRITELRTRTTRHTIHAHSAPVTTLAFASAGAGFVSGGMDGTIRRWNSDDGTPVGPAIQADFAAEPSVYAVAVRADGTIFSGGRDGRIRVWRGTDPPQELVGHAGPVLTLALTPDHDQLVSGGRDATARIWNIAAGMQNGTPFTDWGRRWYERLYPVNAVAIHPDGRIAAARDAVVNLGLAQDRFWSSGFSVGIKSWAVTYDVTGRRLFSGSHYGTIHVFDTATRKLLHDKRGHVGIVFGAAVSRDGNRLASVGADGTVRIWSTDAAPDPVRTIEVPGRPAMSDVDFDPGGSRVFAVGADGHLRAWSVADGRQLFDVEVSAGHLYQLAMRPDGRQLAIAGQDGKTTIHATDTGAKLGELAQIAGRVDAVAYATNGAAIATAGSDRVVRTWNAGTLAPIAASEQGHRNAITGVSFSKDDTLVITAGQDAEVRLWNAADLRQVGPPFLGGGETAAQSLAVDPSGTRVAVGYDEGGIRLWPLPAAWPGTACALVTRSLSEAEWRDLVSPEIPYRPTCPGKYVR</sequence>
<dbReference type="InterPro" id="IPR050349">
    <property type="entry name" value="WD_LIS1/nudF_dynein_reg"/>
</dbReference>
<feature type="repeat" description="WD" evidence="3">
    <location>
        <begin position="448"/>
        <end position="480"/>
    </location>
</feature>
<evidence type="ECO:0000313" key="6">
    <source>
        <dbReference type="Proteomes" id="UP000798951"/>
    </source>
</evidence>
<dbReference type="EMBL" id="VMSD01000006">
    <property type="protein sequence ID" value="KAF0846021.1"/>
    <property type="molecule type" value="Genomic_DNA"/>
</dbReference>
<proteinExistence type="predicted"/>
<feature type="repeat" description="WD" evidence="3">
    <location>
        <begin position="1035"/>
        <end position="1067"/>
    </location>
</feature>
<keyword evidence="4" id="KW-0812">Transmembrane</keyword>
<keyword evidence="6" id="KW-1185">Reference proteome</keyword>
<feature type="transmembrane region" description="Helical" evidence="4">
    <location>
        <begin position="314"/>
        <end position="335"/>
    </location>
</feature>
<accession>A0ABQ6YJZ0</accession>
<dbReference type="SUPFAM" id="SSF50978">
    <property type="entry name" value="WD40 repeat-like"/>
    <property type="match status" value="1"/>
</dbReference>
<feature type="repeat" description="WD" evidence="3">
    <location>
        <begin position="522"/>
        <end position="550"/>
    </location>
</feature>
<feature type="repeat" description="WD" evidence="3">
    <location>
        <begin position="607"/>
        <end position="648"/>
    </location>
</feature>
<dbReference type="PROSITE" id="PS00678">
    <property type="entry name" value="WD_REPEATS_1"/>
    <property type="match status" value="2"/>
</dbReference>
<feature type="repeat" description="WD" evidence="3">
    <location>
        <begin position="819"/>
        <end position="860"/>
    </location>
</feature>
<evidence type="ECO:0000256" key="4">
    <source>
        <dbReference type="SAM" id="Phobius"/>
    </source>
</evidence>
<dbReference type="InterPro" id="IPR020472">
    <property type="entry name" value="WD40_PAC1"/>
</dbReference>
<keyword evidence="4" id="KW-1133">Transmembrane helix</keyword>
<organism evidence="5 6">
    <name type="scientific">Nocardia caishijiensis</name>
    <dbReference type="NCBI Taxonomy" id="184756"/>
    <lineage>
        <taxon>Bacteria</taxon>
        <taxon>Bacillati</taxon>
        <taxon>Actinomycetota</taxon>
        <taxon>Actinomycetes</taxon>
        <taxon>Mycobacteriales</taxon>
        <taxon>Nocardiaceae</taxon>
        <taxon>Nocardia</taxon>
    </lineage>
</organism>
<evidence type="ECO:0000256" key="3">
    <source>
        <dbReference type="PROSITE-ProRule" id="PRU00221"/>
    </source>
</evidence>
<dbReference type="InterPro" id="IPR001680">
    <property type="entry name" value="WD40_rpt"/>
</dbReference>
<dbReference type="InterPro" id="IPR019775">
    <property type="entry name" value="WD40_repeat_CS"/>
</dbReference>
<evidence type="ECO:0000256" key="1">
    <source>
        <dbReference type="ARBA" id="ARBA00022574"/>
    </source>
</evidence>
<dbReference type="InterPro" id="IPR015943">
    <property type="entry name" value="WD40/YVTN_repeat-like_dom_sf"/>
</dbReference>
<dbReference type="SMART" id="SM00320">
    <property type="entry name" value="WD40"/>
    <property type="match status" value="20"/>
</dbReference>
<dbReference type="PANTHER" id="PTHR44129">
    <property type="entry name" value="WD REPEAT-CONTAINING PROTEIN POP1"/>
    <property type="match status" value="1"/>
</dbReference>
<feature type="repeat" description="WD" evidence="3">
    <location>
        <begin position="904"/>
        <end position="945"/>
    </location>
</feature>
<keyword evidence="2" id="KW-0677">Repeat</keyword>
<dbReference type="InterPro" id="IPR036322">
    <property type="entry name" value="WD40_repeat_dom_sf"/>
</dbReference>
<feature type="repeat" description="WD" evidence="3">
    <location>
        <begin position="777"/>
        <end position="818"/>
    </location>
</feature>
<dbReference type="Proteomes" id="UP000798951">
    <property type="component" value="Unassembled WGS sequence"/>
</dbReference>
<dbReference type="Gene3D" id="2.130.10.10">
    <property type="entry name" value="YVTN repeat-like/Quinoprotein amine dehydrogenase"/>
    <property type="match status" value="6"/>
</dbReference>
<dbReference type="PROSITE" id="PS50082">
    <property type="entry name" value="WD_REPEATS_2"/>
    <property type="match status" value="12"/>
</dbReference>
<evidence type="ECO:0000256" key="2">
    <source>
        <dbReference type="ARBA" id="ARBA00022737"/>
    </source>
</evidence>
<dbReference type="PRINTS" id="PR00320">
    <property type="entry name" value="GPROTEINBRPT"/>
</dbReference>
<feature type="repeat" description="WD" evidence="3">
    <location>
        <begin position="735"/>
        <end position="776"/>
    </location>
</feature>
<dbReference type="SUPFAM" id="SSF50998">
    <property type="entry name" value="Quinoprotein alcohol dehydrogenase-like"/>
    <property type="match status" value="1"/>
</dbReference>
<feature type="repeat" description="WD" evidence="3">
    <location>
        <begin position="650"/>
        <end position="681"/>
    </location>
</feature>
<evidence type="ECO:0000313" key="5">
    <source>
        <dbReference type="EMBL" id="KAF0846021.1"/>
    </source>
</evidence>